<gene>
    <name evidence="1" type="ORF">SAMN04488025_1423</name>
</gene>
<dbReference type="Proteomes" id="UP000198661">
    <property type="component" value="Unassembled WGS sequence"/>
</dbReference>
<dbReference type="RefSeq" id="WP_092041332.1">
    <property type="nucleotide sequence ID" value="NZ_FOOK01000042.1"/>
</dbReference>
<dbReference type="AlphaFoldDB" id="A0A1I2SGD2"/>
<name>A0A1I2SGD2_9BACL</name>
<evidence type="ECO:0000313" key="1">
    <source>
        <dbReference type="EMBL" id="SFG51858.1"/>
    </source>
</evidence>
<accession>A0A1I2SGD2</accession>
<protein>
    <submittedName>
        <fullName evidence="1">Uncharacterized protein</fullName>
    </submittedName>
</protein>
<dbReference type="OrthoDB" id="21571at2"/>
<proteinExistence type="predicted"/>
<dbReference type="EMBL" id="FOOK01000042">
    <property type="protein sequence ID" value="SFG51858.1"/>
    <property type="molecule type" value="Genomic_DNA"/>
</dbReference>
<keyword evidence="2" id="KW-1185">Reference proteome</keyword>
<evidence type="ECO:0000313" key="2">
    <source>
        <dbReference type="Proteomes" id="UP000198661"/>
    </source>
</evidence>
<sequence>MSKPWRICISSPPDREKLVAEIFYGDHQWAEINQEGSVLQIEIYPRMDGQPWRIPYEQVIHVLEEAKKQLVD</sequence>
<organism evidence="1 2">
    <name type="scientific">Planifilum fulgidum</name>
    <dbReference type="NCBI Taxonomy" id="201973"/>
    <lineage>
        <taxon>Bacteria</taxon>
        <taxon>Bacillati</taxon>
        <taxon>Bacillota</taxon>
        <taxon>Bacilli</taxon>
        <taxon>Bacillales</taxon>
        <taxon>Thermoactinomycetaceae</taxon>
        <taxon>Planifilum</taxon>
    </lineage>
</organism>
<reference evidence="1 2" key="1">
    <citation type="submission" date="2016-10" db="EMBL/GenBank/DDBJ databases">
        <authorList>
            <person name="de Groot N.N."/>
        </authorList>
    </citation>
    <scope>NUCLEOTIDE SEQUENCE [LARGE SCALE GENOMIC DNA]</scope>
    <source>
        <strain evidence="1 2">DSM 44945</strain>
    </source>
</reference>